<dbReference type="STRING" id="633813.SAMN04488087_0793"/>
<evidence type="ECO:0000313" key="2">
    <source>
        <dbReference type="EMBL" id="SHK30235.1"/>
    </source>
</evidence>
<feature type="transmembrane region" description="Helical" evidence="1">
    <location>
        <begin position="28"/>
        <end position="47"/>
    </location>
</feature>
<organism evidence="2 3">
    <name type="scientific">Rhodothermus profundi</name>
    <dbReference type="NCBI Taxonomy" id="633813"/>
    <lineage>
        <taxon>Bacteria</taxon>
        <taxon>Pseudomonadati</taxon>
        <taxon>Rhodothermota</taxon>
        <taxon>Rhodothermia</taxon>
        <taxon>Rhodothermales</taxon>
        <taxon>Rhodothermaceae</taxon>
        <taxon>Rhodothermus</taxon>
    </lineage>
</organism>
<keyword evidence="3" id="KW-1185">Reference proteome</keyword>
<gene>
    <name evidence="2" type="ORF">SAMN04488087_0793</name>
</gene>
<feature type="transmembrane region" description="Helical" evidence="1">
    <location>
        <begin position="259"/>
        <end position="285"/>
    </location>
</feature>
<accession>A0A1M6RCL8</accession>
<evidence type="ECO:0000313" key="3">
    <source>
        <dbReference type="Proteomes" id="UP000185812"/>
    </source>
</evidence>
<keyword evidence="1" id="KW-0812">Transmembrane</keyword>
<proteinExistence type="predicted"/>
<reference evidence="3" key="1">
    <citation type="submission" date="2016-11" db="EMBL/GenBank/DDBJ databases">
        <authorList>
            <person name="Varghese N."/>
            <person name="Submissions S."/>
        </authorList>
    </citation>
    <scope>NUCLEOTIDE SEQUENCE [LARGE SCALE GENOMIC DNA]</scope>
    <source>
        <strain evidence="3">DSM 22212</strain>
    </source>
</reference>
<evidence type="ECO:0008006" key="4">
    <source>
        <dbReference type="Google" id="ProtNLM"/>
    </source>
</evidence>
<keyword evidence="1" id="KW-1133">Transmembrane helix</keyword>
<evidence type="ECO:0000256" key="1">
    <source>
        <dbReference type="SAM" id="Phobius"/>
    </source>
</evidence>
<keyword evidence="1" id="KW-0472">Membrane</keyword>
<dbReference type="Proteomes" id="UP000185812">
    <property type="component" value="Unassembled WGS sequence"/>
</dbReference>
<sequence length="328" mass="36494">MSLKAWAQAVRTWLQTPVGRRMQRYGRALFVAGVVGWLLYRLTQIGWQEVYEGLPRTPWFYVLWLGLYFLLPATEAGIYRMLWKIRWGRVFPVLVRKRVLNTDVLGYSGEFYLYLWARRHTDCSDGHLLRTIKDNTILSSVASTVAVVVLVSGTVLGGQFALVDLIGPAADPVYLVAGALALGVLGALAVRFRRAIFYVPGRMAGMLLGVHVLRFFAMYALQVLQWWVVLPEAPLRVWATILVVGTATNRIPFLPATDLLALGAVLGMTHLLEASAAVLAGMLVVRSVMDRTANAVLFVLTSWLERRRRVLPVSTPAEAECPLSSPTE</sequence>
<dbReference type="AlphaFoldDB" id="A0A1M6RCL8"/>
<protein>
    <recommendedName>
        <fullName evidence="4">Flippase-like domain-containing protein</fullName>
    </recommendedName>
</protein>
<name>A0A1M6RCL8_9BACT</name>
<dbReference type="EMBL" id="FRAU01000002">
    <property type="protein sequence ID" value="SHK30235.1"/>
    <property type="molecule type" value="Genomic_DNA"/>
</dbReference>
<feature type="transmembrane region" description="Helical" evidence="1">
    <location>
        <begin position="204"/>
        <end position="228"/>
    </location>
</feature>
<dbReference type="RefSeq" id="WP_245771910.1">
    <property type="nucleotide sequence ID" value="NZ_FRAU01000002.1"/>
</dbReference>
<feature type="transmembrane region" description="Helical" evidence="1">
    <location>
        <begin position="137"/>
        <end position="161"/>
    </location>
</feature>
<feature type="transmembrane region" description="Helical" evidence="1">
    <location>
        <begin position="173"/>
        <end position="192"/>
    </location>
</feature>
<feature type="transmembrane region" description="Helical" evidence="1">
    <location>
        <begin position="59"/>
        <end position="79"/>
    </location>
</feature>